<dbReference type="PROSITE" id="PS50983">
    <property type="entry name" value="FE_B12_PBP"/>
    <property type="match status" value="1"/>
</dbReference>
<dbReference type="Gene3D" id="3.40.50.1980">
    <property type="entry name" value="Nitrogenase molybdenum iron protein domain"/>
    <property type="match status" value="2"/>
</dbReference>
<gene>
    <name evidence="4" type="ORF">MUN78_02010</name>
</gene>
<dbReference type="InterPro" id="IPR050902">
    <property type="entry name" value="ABC_Transporter_SBP"/>
</dbReference>
<evidence type="ECO:0000313" key="5">
    <source>
        <dbReference type="Proteomes" id="UP000831786"/>
    </source>
</evidence>
<keyword evidence="2" id="KW-0732">Signal</keyword>
<dbReference type="EMBL" id="CP095045">
    <property type="protein sequence ID" value="UOQ57641.1"/>
    <property type="molecule type" value="Genomic_DNA"/>
</dbReference>
<dbReference type="PANTHER" id="PTHR30535:SF7">
    <property type="entry name" value="IRON(III) DICITRATE-BINDING PROTEIN"/>
    <property type="match status" value="1"/>
</dbReference>
<protein>
    <submittedName>
        <fullName evidence="4">ABC transporter substrate-binding protein</fullName>
    </submittedName>
</protein>
<reference evidence="4 5" key="1">
    <citation type="submission" date="2022-04" db="EMBL/GenBank/DDBJ databases">
        <title>Leucobacter sp. isolated from rhizosphere of garlic.</title>
        <authorList>
            <person name="Won M."/>
            <person name="Lee C.-M."/>
            <person name="Woen H.-Y."/>
            <person name="Kwon S.-W."/>
        </authorList>
    </citation>
    <scope>NUCLEOTIDE SEQUENCE [LARGE SCALE GENOMIC DNA]</scope>
    <source>
        <strain evidence="4 5">H21R-40</strain>
    </source>
</reference>
<comment type="similarity">
    <text evidence="1">Belongs to the bacterial solute-binding protein 8 family.</text>
</comment>
<feature type="domain" description="Fe/B12 periplasmic-binding" evidence="3">
    <location>
        <begin position="60"/>
        <end position="332"/>
    </location>
</feature>
<accession>A0ABY4FMX6</accession>
<feature type="signal peptide" evidence="2">
    <location>
        <begin position="1"/>
        <end position="27"/>
    </location>
</feature>
<evidence type="ECO:0000313" key="4">
    <source>
        <dbReference type="EMBL" id="UOQ57641.1"/>
    </source>
</evidence>
<evidence type="ECO:0000259" key="3">
    <source>
        <dbReference type="PROSITE" id="PS50983"/>
    </source>
</evidence>
<keyword evidence="5" id="KW-1185">Reference proteome</keyword>
<dbReference type="InterPro" id="IPR002491">
    <property type="entry name" value="ABC_transptr_periplasmic_BD"/>
</dbReference>
<dbReference type="SUPFAM" id="SSF53807">
    <property type="entry name" value="Helical backbone' metal receptor"/>
    <property type="match status" value="1"/>
</dbReference>
<dbReference type="PROSITE" id="PS51257">
    <property type="entry name" value="PROKAR_LIPOPROTEIN"/>
    <property type="match status" value="1"/>
</dbReference>
<dbReference type="RefSeq" id="WP_244728454.1">
    <property type="nucleotide sequence ID" value="NZ_CP095045.1"/>
</dbReference>
<sequence length="333" mass="35607">MKSNHRFISSGIVVLTLGLVAVTGCSATGVAESDGVEGTEPSQTIRNCDTDLAISPTPERVVTIKSTPLELMLALGLEDRVVASAFLDGPLPDELLPSGWEPNVISDDVPGRELLVSQTPDLVFAGWASNLSADGPGTRDALEQLGIRSYVSPAACDFGEAAPEALTFEDDFAMFREVGTIFGAEERAEELVAEQQRRLEAIERPDRELTALWYSSGDDAPFVGGGTGAPNMIMEAAGLRNVEAESEESWLSLSWESFVAADPDVIVLVDTPWSTAEDKRERIETQPAAQTMRAVVQQRYITVPFDTTEAGVRNVDGVEIVASAAAEFAADAD</sequence>
<dbReference type="Pfam" id="PF01497">
    <property type="entry name" value="Peripla_BP_2"/>
    <property type="match status" value="1"/>
</dbReference>
<evidence type="ECO:0000256" key="2">
    <source>
        <dbReference type="SAM" id="SignalP"/>
    </source>
</evidence>
<evidence type="ECO:0000256" key="1">
    <source>
        <dbReference type="ARBA" id="ARBA00008814"/>
    </source>
</evidence>
<name>A0ABY4FMX6_9MICO</name>
<proteinExistence type="inferred from homology"/>
<dbReference type="PANTHER" id="PTHR30535">
    <property type="entry name" value="VITAMIN B12-BINDING PROTEIN"/>
    <property type="match status" value="1"/>
</dbReference>
<dbReference type="Proteomes" id="UP000831786">
    <property type="component" value="Chromosome"/>
</dbReference>
<feature type="chain" id="PRO_5045661001" evidence="2">
    <location>
        <begin position="28"/>
        <end position="333"/>
    </location>
</feature>
<organism evidence="4 5">
    <name type="scientific">Leucobacter allii</name>
    <dbReference type="NCBI Taxonomy" id="2932247"/>
    <lineage>
        <taxon>Bacteria</taxon>
        <taxon>Bacillati</taxon>
        <taxon>Actinomycetota</taxon>
        <taxon>Actinomycetes</taxon>
        <taxon>Micrococcales</taxon>
        <taxon>Microbacteriaceae</taxon>
        <taxon>Leucobacter</taxon>
    </lineage>
</organism>